<reference evidence="2 3" key="1">
    <citation type="submission" date="2018-06" db="EMBL/GenBank/DDBJ databases">
        <title>Complete Genomes of Monosporascus.</title>
        <authorList>
            <person name="Robinson A.J."/>
            <person name="Natvig D.O."/>
        </authorList>
    </citation>
    <scope>NUCLEOTIDE SEQUENCE [LARGE SCALE GENOMIC DNA]</scope>
    <source>
        <strain evidence="2 3">CBS 110550</strain>
    </source>
</reference>
<name>A0A4Q4TJK5_9PEZI</name>
<keyword evidence="3" id="KW-1185">Reference proteome</keyword>
<feature type="compositionally biased region" description="Low complexity" evidence="1">
    <location>
        <begin position="109"/>
        <end position="123"/>
    </location>
</feature>
<comment type="caution">
    <text evidence="2">The sequence shown here is derived from an EMBL/GenBank/DDBJ whole genome shotgun (WGS) entry which is preliminary data.</text>
</comment>
<feature type="compositionally biased region" description="Low complexity" evidence="1">
    <location>
        <begin position="13"/>
        <end position="24"/>
    </location>
</feature>
<organism evidence="2 3">
    <name type="scientific">Monosporascus ibericus</name>
    <dbReference type="NCBI Taxonomy" id="155417"/>
    <lineage>
        <taxon>Eukaryota</taxon>
        <taxon>Fungi</taxon>
        <taxon>Dikarya</taxon>
        <taxon>Ascomycota</taxon>
        <taxon>Pezizomycotina</taxon>
        <taxon>Sordariomycetes</taxon>
        <taxon>Xylariomycetidae</taxon>
        <taxon>Xylariales</taxon>
        <taxon>Xylariales incertae sedis</taxon>
        <taxon>Monosporascus</taxon>
    </lineage>
</organism>
<evidence type="ECO:0000313" key="2">
    <source>
        <dbReference type="EMBL" id="RYP06758.1"/>
    </source>
</evidence>
<dbReference type="AlphaFoldDB" id="A0A4Q4TJK5"/>
<dbReference type="EMBL" id="QJNU01000117">
    <property type="protein sequence ID" value="RYP06758.1"/>
    <property type="molecule type" value="Genomic_DNA"/>
</dbReference>
<accession>A0A4Q4TJK5</accession>
<feature type="region of interest" description="Disordered" evidence="1">
    <location>
        <begin position="1"/>
        <end position="24"/>
    </location>
</feature>
<evidence type="ECO:0000256" key="1">
    <source>
        <dbReference type="SAM" id="MobiDB-lite"/>
    </source>
</evidence>
<protein>
    <submittedName>
        <fullName evidence="2">Uncharacterized protein</fullName>
    </submittedName>
</protein>
<evidence type="ECO:0000313" key="3">
    <source>
        <dbReference type="Proteomes" id="UP000293360"/>
    </source>
</evidence>
<proteinExistence type="predicted"/>
<gene>
    <name evidence="2" type="ORF">DL764_002955</name>
</gene>
<feature type="region of interest" description="Disordered" evidence="1">
    <location>
        <begin position="88"/>
        <end position="152"/>
    </location>
</feature>
<sequence>MAPKKTEKTTTKGASSEEGAGGPAISAGDLKLILSVLRNSAPNAKPWLAGTVNWDSVVEELQFKGHKTAKDRMYQVCKKNGFFEAVVASGDPSSPGKAASTSRNTSTPKKAAATKGKGNTKRAAPADDYEGEESGVPSKKTKMEGISATGAA</sequence>
<feature type="compositionally biased region" description="Polar residues" evidence="1">
    <location>
        <begin position="99"/>
        <end position="108"/>
    </location>
</feature>
<dbReference type="Proteomes" id="UP000293360">
    <property type="component" value="Unassembled WGS sequence"/>
</dbReference>
<feature type="compositionally biased region" description="Basic and acidic residues" evidence="1">
    <location>
        <begin position="1"/>
        <end position="10"/>
    </location>
</feature>
<dbReference type="OrthoDB" id="5239281at2759"/>